<reference evidence="10" key="1">
    <citation type="submission" date="2025-08" db="UniProtKB">
        <authorList>
            <consortium name="RefSeq"/>
        </authorList>
    </citation>
    <scope>IDENTIFICATION</scope>
</reference>
<dbReference type="AlphaFoldDB" id="A0AAJ7FKQ1"/>
<sequence length="428" mass="50077">MELLKMSSLRRGSVMTIGSRVTFAPQEEESNYDEMSDEELRQSLEQTIRTNRMLQLENDIFERYLTRHDPQCLQTMTQVLESARQRQRLASQIHPISSAMSLSGSVTGFSIPRGTIGSPTISSGPPESIRYTQPIAPTRGIKITLNHRIEMTNKEIDEMKKSLVDLEKLAAKTRMDLRARTEEIELRIRETNEARVELEEKLVKRGVDPLTGKIPAERFMRFMEEWFKAADSMIEKLRLKSSNLIMQIKKAKQELIQREELGKTLHAIDFEQLAIQNQDYVKKIEEKNRYLLEMKKITGRYSLELTNRKQKLKDQFFTVTQIRRGISQKQNQIEKLESLQKTTEHEVNEASKQLAVIIQLIDEYTAPDVLEFVKIQAELREMKKTYKRLDRHRQIQQVAIKSCKKEMKQVATKQVIHEPIRRITQDYI</sequence>
<dbReference type="InterPro" id="IPR025254">
    <property type="entry name" value="CCDC113/CCDC96_CC"/>
</dbReference>
<dbReference type="PANTHER" id="PTHR15654:SF2">
    <property type="entry name" value="COILED-COIL DOMAIN-CONTAINING PROTEIN 113"/>
    <property type="match status" value="1"/>
</dbReference>
<keyword evidence="4" id="KW-0966">Cell projection</keyword>
<dbReference type="GO" id="GO:0005930">
    <property type="term" value="C:axoneme"/>
    <property type="evidence" value="ECO:0007669"/>
    <property type="project" value="TreeGrafter"/>
</dbReference>
<keyword evidence="3 7" id="KW-0175">Coiled coil</keyword>
<evidence type="ECO:0000256" key="7">
    <source>
        <dbReference type="SAM" id="Coils"/>
    </source>
</evidence>
<evidence type="ECO:0000256" key="4">
    <source>
        <dbReference type="ARBA" id="ARBA00023273"/>
    </source>
</evidence>
<dbReference type="RefSeq" id="XP_015596618.1">
    <property type="nucleotide sequence ID" value="XM_015741132.2"/>
</dbReference>
<name>A0AAJ7FKQ1_CEPCN</name>
<dbReference type="KEGG" id="ccin:107268392"/>
<evidence type="ECO:0000259" key="8">
    <source>
        <dbReference type="Pfam" id="PF13870"/>
    </source>
</evidence>
<evidence type="ECO:0000256" key="5">
    <source>
        <dbReference type="ARBA" id="ARBA00044506"/>
    </source>
</evidence>
<feature type="domain" description="CCDC113/CCDC96 coiled-coil" evidence="8">
    <location>
        <begin position="228"/>
        <end position="401"/>
    </location>
</feature>
<dbReference type="Pfam" id="PF13870">
    <property type="entry name" value="CCDC113_CCDC96_CC"/>
    <property type="match status" value="1"/>
</dbReference>
<organism evidence="9 10">
    <name type="scientific">Cephus cinctus</name>
    <name type="common">Wheat stem sawfly</name>
    <dbReference type="NCBI Taxonomy" id="211228"/>
    <lineage>
        <taxon>Eukaryota</taxon>
        <taxon>Metazoa</taxon>
        <taxon>Ecdysozoa</taxon>
        <taxon>Arthropoda</taxon>
        <taxon>Hexapoda</taxon>
        <taxon>Insecta</taxon>
        <taxon>Pterygota</taxon>
        <taxon>Neoptera</taxon>
        <taxon>Endopterygota</taxon>
        <taxon>Hymenoptera</taxon>
        <taxon>Cephoidea</taxon>
        <taxon>Cephidae</taxon>
        <taxon>Cephus</taxon>
    </lineage>
</organism>
<feature type="coiled-coil region" evidence="7">
    <location>
        <begin position="149"/>
        <end position="201"/>
    </location>
</feature>
<comment type="subcellular location">
    <subcellularLocation>
        <location evidence="1">Cell projection</location>
        <location evidence="1">Cilium</location>
    </subcellularLocation>
</comment>
<evidence type="ECO:0000256" key="2">
    <source>
        <dbReference type="ARBA" id="ARBA00022794"/>
    </source>
</evidence>
<protein>
    <recommendedName>
        <fullName evidence="6">Cilia- and flagella-associated protein 263</fullName>
    </recommendedName>
</protein>
<accession>A0AAJ7FKQ1</accession>
<evidence type="ECO:0000256" key="6">
    <source>
        <dbReference type="ARBA" id="ARBA00044798"/>
    </source>
</evidence>
<proteinExistence type="inferred from homology"/>
<comment type="similarity">
    <text evidence="5">Belongs to the CFAP263 family.</text>
</comment>
<dbReference type="Proteomes" id="UP000694920">
    <property type="component" value="Unplaced"/>
</dbReference>
<dbReference type="GO" id="GO:0036064">
    <property type="term" value="C:ciliary basal body"/>
    <property type="evidence" value="ECO:0007669"/>
    <property type="project" value="TreeGrafter"/>
</dbReference>
<evidence type="ECO:0000256" key="1">
    <source>
        <dbReference type="ARBA" id="ARBA00004138"/>
    </source>
</evidence>
<keyword evidence="9" id="KW-1185">Reference proteome</keyword>
<gene>
    <name evidence="10" type="primary">LOC107268392</name>
</gene>
<evidence type="ECO:0000313" key="9">
    <source>
        <dbReference type="Proteomes" id="UP000694920"/>
    </source>
</evidence>
<dbReference type="GO" id="GO:0060271">
    <property type="term" value="P:cilium assembly"/>
    <property type="evidence" value="ECO:0007669"/>
    <property type="project" value="TreeGrafter"/>
</dbReference>
<feature type="coiled-coil region" evidence="7">
    <location>
        <begin position="319"/>
        <end position="392"/>
    </location>
</feature>
<dbReference type="InterPro" id="IPR051885">
    <property type="entry name" value="CC_CF"/>
</dbReference>
<keyword evidence="2" id="KW-0970">Cilium biogenesis/degradation</keyword>
<dbReference type="PANTHER" id="PTHR15654">
    <property type="entry name" value="COILED-COIL DOMAIN-CONTAINING PROTEIN 113-RELATED"/>
    <property type="match status" value="1"/>
</dbReference>
<evidence type="ECO:0000256" key="3">
    <source>
        <dbReference type="ARBA" id="ARBA00023054"/>
    </source>
</evidence>
<dbReference type="GeneID" id="107268392"/>
<evidence type="ECO:0000313" key="10">
    <source>
        <dbReference type="RefSeq" id="XP_015596618.1"/>
    </source>
</evidence>